<organism evidence="2 3">
    <name type="scientific">Puccinia sorghi</name>
    <dbReference type="NCBI Taxonomy" id="27349"/>
    <lineage>
        <taxon>Eukaryota</taxon>
        <taxon>Fungi</taxon>
        <taxon>Dikarya</taxon>
        <taxon>Basidiomycota</taxon>
        <taxon>Pucciniomycotina</taxon>
        <taxon>Pucciniomycetes</taxon>
        <taxon>Pucciniales</taxon>
        <taxon>Pucciniaceae</taxon>
        <taxon>Puccinia</taxon>
    </lineage>
</organism>
<dbReference type="EMBL" id="LAVV01015547">
    <property type="protein sequence ID" value="KNZ43802.1"/>
    <property type="molecule type" value="Genomic_DNA"/>
</dbReference>
<evidence type="ECO:0000256" key="1">
    <source>
        <dbReference type="SAM" id="MobiDB-lite"/>
    </source>
</evidence>
<dbReference type="Proteomes" id="UP000037035">
    <property type="component" value="Unassembled WGS sequence"/>
</dbReference>
<evidence type="ECO:0000313" key="2">
    <source>
        <dbReference type="EMBL" id="KNZ43802.1"/>
    </source>
</evidence>
<proteinExistence type="predicted"/>
<dbReference type="VEuPathDB" id="FungiDB:VP01_984g1"/>
<reference evidence="2 3" key="1">
    <citation type="submission" date="2015-08" db="EMBL/GenBank/DDBJ databases">
        <title>Next Generation Sequencing and Analysis of the Genome of Puccinia sorghi L Schw, the Causal Agent of Maize Common Rust.</title>
        <authorList>
            <person name="Rochi L."/>
            <person name="Burguener G."/>
            <person name="Darino M."/>
            <person name="Turjanski A."/>
            <person name="Kreff E."/>
            <person name="Dieguez M.J."/>
            <person name="Sacco F."/>
        </authorList>
    </citation>
    <scope>NUCLEOTIDE SEQUENCE [LARGE SCALE GENOMIC DNA]</scope>
    <source>
        <strain evidence="2 3">RO10H11247</strain>
    </source>
</reference>
<name>A0A0L6U641_9BASI</name>
<feature type="region of interest" description="Disordered" evidence="1">
    <location>
        <begin position="331"/>
        <end position="352"/>
    </location>
</feature>
<keyword evidence="3" id="KW-1185">Reference proteome</keyword>
<protein>
    <submittedName>
        <fullName evidence="2">Uncharacterized protein</fullName>
    </submittedName>
</protein>
<dbReference type="AlphaFoldDB" id="A0A0L6U641"/>
<sequence>MSFLSRFAFTIRFNKPKLKHKQSLILLVQQHYSRSITISTHQQHYINQLTQSLINQQLTPAAVDQILNHLHSNQLFPHLPTTTYDSLLDFNPAIQLDNTLSSNYYLYNRIFFLLDRIHERKHLFSKNHLNRFHSIALKRLAHAGLFKPAELIWEQLINQSSPHHPHNQILMLHCIRTAINNHHDSHLITQQHQNQFQNQNQELLPLSPRDLKRMISLTDLIATNLMSSSFTGTTMDQKTERWAVRTVAEIYALQGERKRLTEWLTQRRALDLDFPDNGACWSDPKLTALVVRMFKEQGRLDKMISIYEAALHPSPSMLTHPESCYRTIFESSSPSPIADPQPVVSRQRGGGSRDRSYPILTRTYHDLISACVHANRPHLAIHYLTVAVEDNEAYVERLPEVPLDLPSVPHLRLQPATYAELVPSLVRKKRDTQLKTVYDLTERLVQSTVRELQWIRLLATSRSTCENPDDDNKRHPWHLVLAAIVPELTSGQPADMETAKAENLSLEKAVFTHHNQPSSIDPLHLPLITSSIDEEDNNTPALESGHMKDELGFLRTLERAKFLSRSLAHSLRLLQRLHLLIHKTRLNRDIRFQHTLLKKSKSNSSPGASAPFLSAPSSSTSTAVPAPQLRTLSRINALLEQKKSLRFGRS</sequence>
<comment type="caution">
    <text evidence="2">The sequence shown here is derived from an EMBL/GenBank/DDBJ whole genome shotgun (WGS) entry which is preliminary data.</text>
</comment>
<evidence type="ECO:0000313" key="3">
    <source>
        <dbReference type="Proteomes" id="UP000037035"/>
    </source>
</evidence>
<dbReference type="OrthoDB" id="2502747at2759"/>
<accession>A0A0L6U641</accession>
<feature type="compositionally biased region" description="Low complexity" evidence="1">
    <location>
        <begin position="604"/>
        <end position="626"/>
    </location>
</feature>
<feature type="region of interest" description="Disordered" evidence="1">
    <location>
        <begin position="600"/>
        <end position="626"/>
    </location>
</feature>
<gene>
    <name evidence="2" type="ORF">VP01_984g1</name>
</gene>